<dbReference type="GO" id="GO:0000932">
    <property type="term" value="C:P-body"/>
    <property type="evidence" value="ECO:0007669"/>
    <property type="project" value="UniProtKB-SubCell"/>
</dbReference>
<evidence type="ECO:0000256" key="4">
    <source>
        <dbReference type="ARBA" id="ARBA00022884"/>
    </source>
</evidence>
<reference evidence="7" key="4">
    <citation type="submission" date="2025-09" db="UniProtKB">
        <authorList>
            <consortium name="Ensembl"/>
        </authorList>
    </citation>
    <scope>IDENTIFICATION</scope>
</reference>
<evidence type="ECO:0000259" key="6">
    <source>
        <dbReference type="PROSITE" id="PS50882"/>
    </source>
</evidence>
<keyword evidence="3" id="KW-0963">Cytoplasm</keyword>
<comment type="subcellular location">
    <subcellularLocation>
        <location evidence="1">Cytoplasm</location>
        <location evidence="1">P-body</location>
    </subcellularLocation>
    <subcellularLocation>
        <location evidence="2">Cytoplasm</location>
        <location evidence="2">Stress granule</location>
    </subcellularLocation>
</comment>
<evidence type="ECO:0000313" key="8">
    <source>
        <dbReference type="Proteomes" id="UP000008144"/>
    </source>
</evidence>
<protein>
    <recommendedName>
        <fullName evidence="6">YTH domain-containing protein</fullName>
    </recommendedName>
</protein>
<dbReference type="Proteomes" id="UP000008144">
    <property type="component" value="Chromosome 2"/>
</dbReference>
<dbReference type="PANTHER" id="PTHR12357">
    <property type="entry name" value="YTH YT521-B HOMOLOGY DOMAIN-CONTAINING"/>
    <property type="match status" value="1"/>
</dbReference>
<evidence type="ECO:0000256" key="5">
    <source>
        <dbReference type="SAM" id="MobiDB-lite"/>
    </source>
</evidence>
<proteinExistence type="predicted"/>
<dbReference type="OMA" id="HAYRHTT"/>
<dbReference type="Gene3D" id="3.10.590.10">
    <property type="entry name" value="ph1033 like domains"/>
    <property type="match status" value="1"/>
</dbReference>
<dbReference type="InterPro" id="IPR007275">
    <property type="entry name" value="YTH_domain"/>
</dbReference>
<sequence>MSNATLDPDQHHKTQTGRSRMQNGLESKGQTGRNDEFDSSYMHQANVNPAYGMAPTSDSYMPSYYGQMPFPYMGSSEWSTGSTDNMPYLSGFGGEAQQHSFLPDAMFSHPPAALGNTPAYYNQPYNFFQHGTDFSPWASHSSAHGTGMPETPGGTGFGQQTAAPTYNGDYYPSSTGEAIVSNGSVLGHGAPGAAIPGVGMVEQGIQNMGLGMSSMSGDPMKQMQVTPVIPMPGGGSIVQSASSSNNSTPVPGSNAPKPVSWAAIASKPAKPQPKPKAKSMVGPGLPPPIKHNMDIGTWDSQTPAKGPAKGQMPGQPGAPQRWSAPRQGLFMFPVCLIVFALFDRPADGSVSSNHHSANAGNTNTNFHYNNAQTKEESGNEVLEKLKAENDYNPKRLTIDVRNARFFVIKSYSEDDIHRSIKYNIWCSTDHGNKRLDAAFREQQGHGPVILLYSVNGSGHFCGVAEMLTQIDYSKRAGVWAQDKWKGKFQVKWIYAKDVPNSQLRHIRLENNENKPVTNSRDTQEVPAEKGRQVLKIISSYKHQTSIFDDFSHYERRQVEEEGLRQKRNELVS</sequence>
<evidence type="ECO:0000256" key="3">
    <source>
        <dbReference type="ARBA" id="ARBA00022490"/>
    </source>
</evidence>
<dbReference type="PANTHER" id="PTHR12357:SF89">
    <property type="entry name" value="YTH DOMAIN-CONTAINING FAMILY PROTEIN"/>
    <property type="match status" value="1"/>
</dbReference>
<dbReference type="GO" id="GO:0061157">
    <property type="term" value="P:mRNA destabilization"/>
    <property type="evidence" value="ECO:0000318"/>
    <property type="project" value="GO_Central"/>
</dbReference>
<dbReference type="SMR" id="F7BQ44"/>
<dbReference type="FunFam" id="3.10.590.10:FF:000001">
    <property type="entry name" value="YTH domain family 1, isoform CRA_a"/>
    <property type="match status" value="1"/>
</dbReference>
<keyword evidence="8" id="KW-1185">Reference proteome</keyword>
<feature type="region of interest" description="Disordered" evidence="5">
    <location>
        <begin position="1"/>
        <end position="39"/>
    </location>
</feature>
<evidence type="ECO:0000256" key="2">
    <source>
        <dbReference type="ARBA" id="ARBA00004210"/>
    </source>
</evidence>
<name>F7BQ44_CIOIN</name>
<organism evidence="7 8">
    <name type="scientific">Ciona intestinalis</name>
    <name type="common">Transparent sea squirt</name>
    <name type="synonym">Ascidia intestinalis</name>
    <dbReference type="NCBI Taxonomy" id="7719"/>
    <lineage>
        <taxon>Eukaryota</taxon>
        <taxon>Metazoa</taxon>
        <taxon>Chordata</taxon>
        <taxon>Tunicata</taxon>
        <taxon>Ascidiacea</taxon>
        <taxon>Phlebobranchia</taxon>
        <taxon>Cionidae</taxon>
        <taxon>Ciona</taxon>
    </lineage>
</organism>
<dbReference type="GO" id="GO:1990247">
    <property type="term" value="F:N6-methyladenosine-containing RNA reader activity"/>
    <property type="evidence" value="ECO:0000318"/>
    <property type="project" value="GO_Central"/>
</dbReference>
<dbReference type="GeneTree" id="ENSGT00940000170935"/>
<dbReference type="Pfam" id="PF04146">
    <property type="entry name" value="YTH"/>
    <property type="match status" value="1"/>
</dbReference>
<dbReference type="AlphaFoldDB" id="F7BQ44"/>
<feature type="region of interest" description="Disordered" evidence="5">
    <location>
        <begin position="237"/>
        <end position="258"/>
    </location>
</feature>
<dbReference type="Ensembl" id="ENSCINT00000008610.3">
    <property type="protein sequence ID" value="ENSCINP00000008610.3"/>
    <property type="gene ID" value="ENSCING00000004166.3"/>
</dbReference>
<dbReference type="GO" id="GO:0010494">
    <property type="term" value="C:cytoplasmic stress granule"/>
    <property type="evidence" value="ECO:0007669"/>
    <property type="project" value="UniProtKB-SubCell"/>
</dbReference>
<feature type="region of interest" description="Disordered" evidence="5">
    <location>
        <begin position="138"/>
        <end position="161"/>
    </location>
</feature>
<dbReference type="GO" id="GO:0003729">
    <property type="term" value="F:mRNA binding"/>
    <property type="evidence" value="ECO:0000318"/>
    <property type="project" value="GO_Central"/>
</dbReference>
<reference evidence="7" key="2">
    <citation type="journal article" date="2008" name="Genome Biol.">
        <title>Improved genome assembly and evidence-based global gene model set for the chordate Ciona intestinalis: new insight into intron and operon populations.</title>
        <authorList>
            <person name="Satou Y."/>
            <person name="Mineta K."/>
            <person name="Ogasawara M."/>
            <person name="Sasakura Y."/>
            <person name="Shoguchi E."/>
            <person name="Ueno K."/>
            <person name="Yamada L."/>
            <person name="Matsumoto J."/>
            <person name="Wasserscheid J."/>
            <person name="Dewar K."/>
            <person name="Wiley G.B."/>
            <person name="Macmil S.L."/>
            <person name="Roe B.A."/>
            <person name="Zeller R.W."/>
            <person name="Hastings K.E."/>
            <person name="Lemaire P."/>
            <person name="Lindquist E."/>
            <person name="Endo T."/>
            <person name="Hotta K."/>
            <person name="Inaba K."/>
        </authorList>
    </citation>
    <scope>NUCLEOTIDE SEQUENCE [LARGE SCALE GENOMIC DNA]</scope>
    <source>
        <strain evidence="7">wild type</strain>
    </source>
</reference>
<dbReference type="EMBL" id="EAAA01001332">
    <property type="status" value="NOT_ANNOTATED_CDS"/>
    <property type="molecule type" value="Genomic_DNA"/>
</dbReference>
<dbReference type="FunCoup" id="F7BQ44">
    <property type="interactions" value="82"/>
</dbReference>
<feature type="region of interest" description="Disordered" evidence="5">
    <location>
        <begin position="507"/>
        <end position="528"/>
    </location>
</feature>
<feature type="region of interest" description="Disordered" evidence="5">
    <location>
        <begin position="267"/>
        <end position="286"/>
    </location>
</feature>
<dbReference type="PROSITE" id="PS50882">
    <property type="entry name" value="YTH"/>
    <property type="match status" value="1"/>
</dbReference>
<accession>F7BQ44</accession>
<dbReference type="GO" id="GO:0005737">
    <property type="term" value="C:cytoplasm"/>
    <property type="evidence" value="ECO:0000318"/>
    <property type="project" value="GO_Central"/>
</dbReference>
<dbReference type="STRING" id="7719.ENSCINP00000008610"/>
<dbReference type="CDD" id="cd21134">
    <property type="entry name" value="YTH"/>
    <property type="match status" value="1"/>
</dbReference>
<feature type="region of interest" description="Disordered" evidence="5">
    <location>
        <begin position="296"/>
        <end position="323"/>
    </location>
</feature>
<evidence type="ECO:0000256" key="1">
    <source>
        <dbReference type="ARBA" id="ARBA00004201"/>
    </source>
</evidence>
<feature type="domain" description="YTH" evidence="6">
    <location>
        <begin position="403"/>
        <end position="537"/>
    </location>
</feature>
<keyword evidence="4" id="KW-0694">RNA-binding</keyword>
<dbReference type="InterPro" id="IPR045168">
    <property type="entry name" value="YTH_prot"/>
</dbReference>
<reference evidence="8" key="1">
    <citation type="journal article" date="2002" name="Science">
        <title>The draft genome of Ciona intestinalis: insights into chordate and vertebrate origins.</title>
        <authorList>
            <person name="Dehal P."/>
            <person name="Satou Y."/>
            <person name="Campbell R.K."/>
            <person name="Chapman J."/>
            <person name="Degnan B."/>
            <person name="De Tomaso A."/>
            <person name="Davidson B."/>
            <person name="Di Gregorio A."/>
            <person name="Gelpke M."/>
            <person name="Goodstein D.M."/>
            <person name="Harafuji N."/>
            <person name="Hastings K.E."/>
            <person name="Ho I."/>
            <person name="Hotta K."/>
            <person name="Huang W."/>
            <person name="Kawashima T."/>
            <person name="Lemaire P."/>
            <person name="Martinez D."/>
            <person name="Meinertzhagen I.A."/>
            <person name="Necula S."/>
            <person name="Nonaka M."/>
            <person name="Putnam N."/>
            <person name="Rash S."/>
            <person name="Saiga H."/>
            <person name="Satake M."/>
            <person name="Terry A."/>
            <person name="Yamada L."/>
            <person name="Wang H.G."/>
            <person name="Awazu S."/>
            <person name="Azumi K."/>
            <person name="Boore J."/>
            <person name="Branno M."/>
            <person name="Chin-Bow S."/>
            <person name="DeSantis R."/>
            <person name="Doyle S."/>
            <person name="Francino P."/>
            <person name="Keys D.N."/>
            <person name="Haga S."/>
            <person name="Hayashi H."/>
            <person name="Hino K."/>
            <person name="Imai K.S."/>
            <person name="Inaba K."/>
            <person name="Kano S."/>
            <person name="Kobayashi K."/>
            <person name="Kobayashi M."/>
            <person name="Lee B.I."/>
            <person name="Makabe K.W."/>
            <person name="Manohar C."/>
            <person name="Matassi G."/>
            <person name="Medina M."/>
            <person name="Mochizuki Y."/>
            <person name="Mount S."/>
            <person name="Morishita T."/>
            <person name="Miura S."/>
            <person name="Nakayama A."/>
            <person name="Nishizaka S."/>
            <person name="Nomoto H."/>
            <person name="Ohta F."/>
            <person name="Oishi K."/>
            <person name="Rigoutsos I."/>
            <person name="Sano M."/>
            <person name="Sasaki A."/>
            <person name="Sasakura Y."/>
            <person name="Shoguchi E."/>
            <person name="Shin-i T."/>
            <person name="Spagnuolo A."/>
            <person name="Stainier D."/>
            <person name="Suzuki M.M."/>
            <person name="Tassy O."/>
            <person name="Takatori N."/>
            <person name="Tokuoka M."/>
            <person name="Yagi K."/>
            <person name="Yoshizaki F."/>
            <person name="Wada S."/>
            <person name="Zhang C."/>
            <person name="Hyatt P.D."/>
            <person name="Larimer F."/>
            <person name="Detter C."/>
            <person name="Doggett N."/>
            <person name="Glavina T."/>
            <person name="Hawkins T."/>
            <person name="Richardson P."/>
            <person name="Lucas S."/>
            <person name="Kohara Y."/>
            <person name="Levine M."/>
            <person name="Satoh N."/>
            <person name="Rokhsar D.S."/>
        </authorList>
    </citation>
    <scope>NUCLEOTIDE SEQUENCE [LARGE SCALE GENOMIC DNA]</scope>
</reference>
<dbReference type="InParanoid" id="F7BQ44"/>
<feature type="compositionally biased region" description="Polar residues" evidence="5">
    <location>
        <begin position="16"/>
        <end position="32"/>
    </location>
</feature>
<evidence type="ECO:0000313" key="7">
    <source>
        <dbReference type="Ensembl" id="ENSCINP00000008610.3"/>
    </source>
</evidence>
<reference evidence="7" key="3">
    <citation type="submission" date="2025-08" db="UniProtKB">
        <authorList>
            <consortium name="Ensembl"/>
        </authorList>
    </citation>
    <scope>IDENTIFICATION</scope>
</reference>